<dbReference type="EMBL" id="BARU01011358">
    <property type="protein sequence ID" value="GAH44137.1"/>
    <property type="molecule type" value="Genomic_DNA"/>
</dbReference>
<organism evidence="1">
    <name type="scientific">marine sediment metagenome</name>
    <dbReference type="NCBI Taxonomy" id="412755"/>
    <lineage>
        <taxon>unclassified sequences</taxon>
        <taxon>metagenomes</taxon>
        <taxon>ecological metagenomes</taxon>
    </lineage>
</organism>
<name>X1FGQ3_9ZZZZ</name>
<comment type="caution">
    <text evidence="1">The sequence shown here is derived from an EMBL/GenBank/DDBJ whole genome shotgun (WGS) entry which is preliminary data.</text>
</comment>
<dbReference type="SUPFAM" id="SSF50249">
    <property type="entry name" value="Nucleic acid-binding proteins"/>
    <property type="match status" value="1"/>
</dbReference>
<accession>X1FGQ3</accession>
<reference evidence="1" key="1">
    <citation type="journal article" date="2014" name="Front. Microbiol.">
        <title>High frequency of phylogenetically diverse reductive dehalogenase-homologous genes in deep subseafloor sedimentary metagenomes.</title>
        <authorList>
            <person name="Kawai M."/>
            <person name="Futagami T."/>
            <person name="Toyoda A."/>
            <person name="Takaki Y."/>
            <person name="Nishi S."/>
            <person name="Hori S."/>
            <person name="Arai W."/>
            <person name="Tsubouchi T."/>
            <person name="Morono Y."/>
            <person name="Uchiyama I."/>
            <person name="Ito T."/>
            <person name="Fujiyama A."/>
            <person name="Inagaki F."/>
            <person name="Takami H."/>
        </authorList>
    </citation>
    <scope>NUCLEOTIDE SEQUENCE</scope>
    <source>
        <strain evidence="1">Expedition CK06-06</strain>
    </source>
</reference>
<gene>
    <name evidence="1" type="ORF">S03H2_21360</name>
</gene>
<dbReference type="Gene3D" id="2.40.50.140">
    <property type="entry name" value="Nucleic acid-binding proteins"/>
    <property type="match status" value="1"/>
</dbReference>
<dbReference type="InterPro" id="IPR012340">
    <property type="entry name" value="NA-bd_OB-fold"/>
</dbReference>
<sequence>MQGRILRETEKALFIAFKNGRESWVPKSTVYSSYHSNSEEVQEFTIAKWLLEKNGILLNSKNNTTIGESKSQLPPKIEEYDFSNSSDDSELKIIDIEPNMKSIMIYGRIKEIYNKFRFDKADGSKGQGASFLLHDPSGDIRVVLWDQHAKAFTSNEFNVNEPVKINNAYAKKGKAGT</sequence>
<feature type="non-terminal residue" evidence="1">
    <location>
        <position position="177"/>
    </location>
</feature>
<dbReference type="AlphaFoldDB" id="X1FGQ3"/>
<proteinExistence type="predicted"/>
<protein>
    <recommendedName>
        <fullName evidence="2">OB domain-containing protein</fullName>
    </recommendedName>
</protein>
<evidence type="ECO:0008006" key="2">
    <source>
        <dbReference type="Google" id="ProtNLM"/>
    </source>
</evidence>
<evidence type="ECO:0000313" key="1">
    <source>
        <dbReference type="EMBL" id="GAH44137.1"/>
    </source>
</evidence>